<dbReference type="Pfam" id="PF12796">
    <property type="entry name" value="Ank_2"/>
    <property type="match status" value="3"/>
</dbReference>
<proteinExistence type="predicted"/>
<evidence type="ECO:0000256" key="1">
    <source>
        <dbReference type="ARBA" id="ARBA00022737"/>
    </source>
</evidence>
<dbReference type="Pfam" id="PF00226">
    <property type="entry name" value="DnaJ"/>
    <property type="match status" value="1"/>
</dbReference>
<dbReference type="EMBL" id="CAJNON010000005">
    <property type="protein sequence ID" value="CAF0749161.1"/>
    <property type="molecule type" value="Genomic_DNA"/>
</dbReference>
<dbReference type="AlphaFoldDB" id="A0A813PCK0"/>
<feature type="repeat" description="ANK" evidence="3">
    <location>
        <begin position="396"/>
        <end position="428"/>
    </location>
</feature>
<dbReference type="OrthoDB" id="194358at2759"/>
<feature type="repeat" description="ANK" evidence="3">
    <location>
        <begin position="120"/>
        <end position="152"/>
    </location>
</feature>
<dbReference type="SUPFAM" id="SSF46565">
    <property type="entry name" value="Chaperone J-domain"/>
    <property type="match status" value="1"/>
</dbReference>
<feature type="domain" description="J" evidence="4">
    <location>
        <begin position="7"/>
        <end position="75"/>
    </location>
</feature>
<dbReference type="InterPro" id="IPR002110">
    <property type="entry name" value="Ankyrin_rpt"/>
</dbReference>
<dbReference type="PANTHER" id="PTHR24171:SF8">
    <property type="entry name" value="BRCA1-ASSOCIATED RING DOMAIN PROTEIN 1"/>
    <property type="match status" value="1"/>
</dbReference>
<keyword evidence="1" id="KW-0677">Repeat</keyword>
<protein>
    <recommendedName>
        <fullName evidence="4">J domain-containing protein</fullName>
    </recommendedName>
</protein>
<dbReference type="CDD" id="cd06257">
    <property type="entry name" value="DnaJ"/>
    <property type="match status" value="1"/>
</dbReference>
<evidence type="ECO:0000259" key="4">
    <source>
        <dbReference type="PROSITE" id="PS50076"/>
    </source>
</evidence>
<dbReference type="SMART" id="SM00248">
    <property type="entry name" value="ANK"/>
    <property type="match status" value="6"/>
</dbReference>
<evidence type="ECO:0000313" key="5">
    <source>
        <dbReference type="EMBL" id="CAF0749161.1"/>
    </source>
</evidence>
<dbReference type="PROSITE" id="PS50088">
    <property type="entry name" value="ANK_REPEAT"/>
    <property type="match status" value="5"/>
</dbReference>
<dbReference type="SUPFAM" id="SSF48403">
    <property type="entry name" value="Ankyrin repeat"/>
    <property type="match status" value="1"/>
</dbReference>
<dbReference type="GO" id="GO:0031436">
    <property type="term" value="C:BRCA1-BARD1 complex"/>
    <property type="evidence" value="ECO:0007669"/>
    <property type="project" value="TreeGrafter"/>
</dbReference>
<reference evidence="5" key="1">
    <citation type="submission" date="2021-02" db="EMBL/GenBank/DDBJ databases">
        <authorList>
            <person name="Nowell W R."/>
        </authorList>
    </citation>
    <scope>NUCLEOTIDE SEQUENCE</scope>
</reference>
<accession>A0A813PCK0</accession>
<dbReference type="PROSITE" id="PS50076">
    <property type="entry name" value="DNAJ_2"/>
    <property type="match status" value="1"/>
</dbReference>
<gene>
    <name evidence="5" type="ORF">VCS650_LOCUS1133</name>
</gene>
<evidence type="ECO:0000313" key="6">
    <source>
        <dbReference type="Proteomes" id="UP000663891"/>
    </source>
</evidence>
<feature type="repeat" description="ANK" evidence="3">
    <location>
        <begin position="274"/>
        <end position="306"/>
    </location>
</feature>
<comment type="caution">
    <text evidence="5">The sequence shown here is derived from an EMBL/GenBank/DDBJ whole genome shotgun (WGS) entry which is preliminary data.</text>
</comment>
<dbReference type="GO" id="GO:0070531">
    <property type="term" value="C:BRCA1-A complex"/>
    <property type="evidence" value="ECO:0007669"/>
    <property type="project" value="TreeGrafter"/>
</dbReference>
<dbReference type="PROSITE" id="PS00636">
    <property type="entry name" value="DNAJ_1"/>
    <property type="match status" value="1"/>
</dbReference>
<dbReference type="InterPro" id="IPR001623">
    <property type="entry name" value="DnaJ_domain"/>
</dbReference>
<feature type="repeat" description="ANK" evidence="3">
    <location>
        <begin position="153"/>
        <end position="185"/>
    </location>
</feature>
<organism evidence="5 6">
    <name type="scientific">Adineta steineri</name>
    <dbReference type="NCBI Taxonomy" id="433720"/>
    <lineage>
        <taxon>Eukaryota</taxon>
        <taxon>Metazoa</taxon>
        <taxon>Spiralia</taxon>
        <taxon>Gnathifera</taxon>
        <taxon>Rotifera</taxon>
        <taxon>Eurotatoria</taxon>
        <taxon>Bdelloidea</taxon>
        <taxon>Adinetida</taxon>
        <taxon>Adinetidae</taxon>
        <taxon>Adineta</taxon>
    </lineage>
</organism>
<dbReference type="GO" id="GO:0085020">
    <property type="term" value="P:protein K6-linked ubiquitination"/>
    <property type="evidence" value="ECO:0007669"/>
    <property type="project" value="TreeGrafter"/>
</dbReference>
<dbReference type="Gene3D" id="1.25.40.20">
    <property type="entry name" value="Ankyrin repeat-containing domain"/>
    <property type="match status" value="3"/>
</dbReference>
<feature type="repeat" description="ANK" evidence="3">
    <location>
        <begin position="361"/>
        <end position="393"/>
    </location>
</feature>
<name>A0A813PCK0_9BILA</name>
<dbReference type="Gene3D" id="1.10.287.110">
    <property type="entry name" value="DnaJ domain"/>
    <property type="match status" value="1"/>
</dbReference>
<dbReference type="InterPro" id="IPR036770">
    <property type="entry name" value="Ankyrin_rpt-contain_sf"/>
</dbReference>
<dbReference type="InterPro" id="IPR018253">
    <property type="entry name" value="DnaJ_domain_CS"/>
</dbReference>
<evidence type="ECO:0000256" key="2">
    <source>
        <dbReference type="ARBA" id="ARBA00023043"/>
    </source>
</evidence>
<sequence>MAATTLTPYEILQVKPLDNYFQLRVAYRLRIHELKKDRLNFPTNGKISPETFRLICRAYETLSDHDKRKIYDSSKEWTSTIPLTKYTLQQLAGEPDLAPQLRDRLEKATLRQIDAKDPKTDQTPLYCAARACNVDAVYHLTEQGAEPDLAQRTGSTALHVSAFYGHPEIVRCLLESGADYRKQNSYKNTPEKESFDDNVRNTFTDMKKQPFVQAAADQLDWFKENIDTIPNHIDEQYYRQCQTLLHCASRKGFTDLARWLVEQRSANLDIVDNNLNSALHLAAYGGHTTIVEFLLNQGANSILINRWGMTAEQEGIVHGRPIVTLFQAMRNRNMFDMAAQGIEWWFKYHFAGNSPDATTNEGTSLLYIASRHGQTSVVKWLLENGANVNIQLTSASRSTSLHTAVYNDHVSTVELLINHGADVNIKNHYGETVFDNARSDKMKNFLQQYRKNLLENKILIVHLFGDGSKTGNEPLAKLQLDWNATRDDLCNAMPESLRKQYRSFSIARRPLQLQEKGTTIISAFCRARYGKSKFVELPLCITAHESPRYVNSGHILGEEVIDYNSREFQAKFMSKCQNSSIKIASQLNEIQKITCGNLSFTFPVNCASKQLSIDVEYIDSPDLQTFKLPECLCLFRTKFQGKNNALEEMPNVVFNGDSNVRLYSWIQSQAYWFAHKTRHGRLPFIDGVHAFIRHVDIIPAALNLPPDMFIQAAVGKPFNTRDHPVYCRCLKIREHKTDVYPHIAYHGTSIKVIPSILMDGLVMPSTVVSNGIRVCPPDNHIARGVKVFDTEDFSNGIFISPSIHYCSDPAYAVTFSDGDERLVAVLECAVKRDAFKAFPSTVPGYKSHEGDDLTAIEWRLTNPAAIEIISILFIPQIRSRIAAARLRAGKLGVNPNDVT</sequence>
<dbReference type="Proteomes" id="UP000663891">
    <property type="component" value="Unassembled WGS sequence"/>
</dbReference>
<dbReference type="PANTHER" id="PTHR24171">
    <property type="entry name" value="ANKYRIN REPEAT DOMAIN-CONTAINING PROTEIN 39-RELATED"/>
    <property type="match status" value="1"/>
</dbReference>
<dbReference type="GO" id="GO:0004842">
    <property type="term" value="F:ubiquitin-protein transferase activity"/>
    <property type="evidence" value="ECO:0007669"/>
    <property type="project" value="TreeGrafter"/>
</dbReference>
<evidence type="ECO:0000256" key="3">
    <source>
        <dbReference type="PROSITE-ProRule" id="PRU00023"/>
    </source>
</evidence>
<dbReference type="InterPro" id="IPR036869">
    <property type="entry name" value="J_dom_sf"/>
</dbReference>
<dbReference type="PRINTS" id="PR01415">
    <property type="entry name" value="ANKYRIN"/>
</dbReference>
<keyword evidence="2 3" id="KW-0040">ANK repeat</keyword>
<dbReference type="PROSITE" id="PS50297">
    <property type="entry name" value="ANK_REP_REGION"/>
    <property type="match status" value="4"/>
</dbReference>